<dbReference type="EMBL" id="CP003923">
    <property type="protein sequence ID" value="AIC93440.1"/>
    <property type="molecule type" value="Genomic_DNA"/>
</dbReference>
<dbReference type="AlphaFoldDB" id="A0A060LTV7"/>
<dbReference type="PATRIC" id="fig|1246626.3.peg.833"/>
<dbReference type="HOGENOM" id="CLU_1912870_0_0_9"/>
<dbReference type="STRING" id="1246626.BleG1_0832"/>
<dbReference type="Proteomes" id="UP000027142">
    <property type="component" value="Chromosome"/>
</dbReference>
<reference evidence="1 2" key="1">
    <citation type="journal article" date="2014" name="Gene">
        <title>A comparative genomic analysis of the alkalitolerant soil bacterium Bacillus lehensis G1.</title>
        <authorList>
            <person name="Noor Y.M."/>
            <person name="Samsulrizal N.H."/>
            <person name="Jema'on N.A."/>
            <person name="Low K.O."/>
            <person name="Ramli A.N."/>
            <person name="Alias N.I."/>
            <person name="Damis S.I."/>
            <person name="Fuzi S.F."/>
            <person name="Isa M.N."/>
            <person name="Murad A.M."/>
            <person name="Raih M.F."/>
            <person name="Bakar F.D."/>
            <person name="Najimudin N."/>
            <person name="Mahadi N.M."/>
            <person name="Illias R.M."/>
        </authorList>
    </citation>
    <scope>NUCLEOTIDE SEQUENCE [LARGE SCALE GENOMIC DNA]</scope>
    <source>
        <strain evidence="1 2">G1</strain>
    </source>
</reference>
<sequence>MNSRMYHQVEFTNELEIKLEKIATIAKKVAASVTETYKQLFKELGVELFAIVYEPEKGWFNKDSELTIQIALIEEGHLSDDEYIPIWMIERKCFKPKGLLDFESELELVIELEETIETLYSTFETLNKSRLE</sequence>
<dbReference type="KEGG" id="ble:BleG1_0832"/>
<evidence type="ECO:0000313" key="1">
    <source>
        <dbReference type="EMBL" id="AIC93440.1"/>
    </source>
</evidence>
<gene>
    <name evidence="1" type="ORF">BleG1_0832</name>
</gene>
<organism evidence="1 2">
    <name type="scientific">Shouchella lehensis G1</name>
    <dbReference type="NCBI Taxonomy" id="1246626"/>
    <lineage>
        <taxon>Bacteria</taxon>
        <taxon>Bacillati</taxon>
        <taxon>Bacillota</taxon>
        <taxon>Bacilli</taxon>
        <taxon>Bacillales</taxon>
        <taxon>Bacillaceae</taxon>
        <taxon>Shouchella</taxon>
    </lineage>
</organism>
<dbReference type="RefSeq" id="WP_038477511.1">
    <property type="nucleotide sequence ID" value="NZ_CP003923.1"/>
</dbReference>
<evidence type="ECO:0000313" key="2">
    <source>
        <dbReference type="Proteomes" id="UP000027142"/>
    </source>
</evidence>
<keyword evidence="2" id="KW-1185">Reference proteome</keyword>
<proteinExistence type="predicted"/>
<protein>
    <submittedName>
        <fullName evidence="1">Uncharacterized protein</fullName>
    </submittedName>
</protein>
<dbReference type="eggNOG" id="ENOG5030EN4">
    <property type="taxonomic scope" value="Bacteria"/>
</dbReference>
<name>A0A060LTV7_9BACI</name>
<dbReference type="OrthoDB" id="9906224at2"/>
<accession>A0A060LTV7</accession>